<feature type="signal peptide" evidence="6">
    <location>
        <begin position="1"/>
        <end position="26"/>
    </location>
</feature>
<comment type="caution">
    <text evidence="9">The sequence shown here is derived from an EMBL/GenBank/DDBJ whole genome shotgun (WGS) entry which is preliminary data.</text>
</comment>
<evidence type="ECO:0000256" key="3">
    <source>
        <dbReference type="ARBA" id="ARBA00022729"/>
    </source>
</evidence>
<organism evidence="9 10">
    <name type="scientific">Dysgonomonas capnocytophagoides</name>
    <dbReference type="NCBI Taxonomy" id="45254"/>
    <lineage>
        <taxon>Bacteria</taxon>
        <taxon>Pseudomonadati</taxon>
        <taxon>Bacteroidota</taxon>
        <taxon>Bacteroidia</taxon>
        <taxon>Bacteroidales</taxon>
        <taxon>Dysgonomonadaceae</taxon>
        <taxon>Dysgonomonas</taxon>
    </lineage>
</organism>
<dbReference type="EMBL" id="SOML01000005">
    <property type="protein sequence ID" value="TFD96317.1"/>
    <property type="molecule type" value="Genomic_DNA"/>
</dbReference>
<evidence type="ECO:0000256" key="6">
    <source>
        <dbReference type="SAM" id="SignalP"/>
    </source>
</evidence>
<dbReference type="PROSITE" id="PS51257">
    <property type="entry name" value="PROKAR_LIPOPROTEIN"/>
    <property type="match status" value="1"/>
</dbReference>
<keyword evidence="5" id="KW-0998">Cell outer membrane</keyword>
<feature type="domain" description="RagB/SusD" evidence="7">
    <location>
        <begin position="360"/>
        <end position="488"/>
    </location>
</feature>
<feature type="domain" description="SusD-like N-terminal" evidence="8">
    <location>
        <begin position="85"/>
        <end position="238"/>
    </location>
</feature>
<dbReference type="OrthoDB" id="1100079at2"/>
<dbReference type="InterPro" id="IPR012944">
    <property type="entry name" value="SusD_RagB_dom"/>
</dbReference>
<evidence type="ECO:0000259" key="8">
    <source>
        <dbReference type="Pfam" id="PF14322"/>
    </source>
</evidence>
<dbReference type="InterPro" id="IPR033985">
    <property type="entry name" value="SusD-like_N"/>
</dbReference>
<comment type="subcellular location">
    <subcellularLocation>
        <location evidence="1">Cell outer membrane</location>
    </subcellularLocation>
</comment>
<evidence type="ECO:0000256" key="2">
    <source>
        <dbReference type="ARBA" id="ARBA00006275"/>
    </source>
</evidence>
<dbReference type="Gene3D" id="1.25.40.390">
    <property type="match status" value="1"/>
</dbReference>
<dbReference type="RefSeq" id="WP_134436211.1">
    <property type="nucleotide sequence ID" value="NZ_SOML01000005.1"/>
</dbReference>
<keyword evidence="3 6" id="KW-0732">Signal</keyword>
<accession>A0A4Y8L213</accession>
<protein>
    <submittedName>
        <fullName evidence="9">RagB/SusD family nutrient uptake outer membrane protein</fullName>
    </submittedName>
</protein>
<evidence type="ECO:0000259" key="7">
    <source>
        <dbReference type="Pfam" id="PF07980"/>
    </source>
</evidence>
<dbReference type="InterPro" id="IPR011990">
    <property type="entry name" value="TPR-like_helical_dom_sf"/>
</dbReference>
<dbReference type="Pfam" id="PF14322">
    <property type="entry name" value="SusD-like_3"/>
    <property type="match status" value="1"/>
</dbReference>
<evidence type="ECO:0000256" key="5">
    <source>
        <dbReference type="ARBA" id="ARBA00023237"/>
    </source>
</evidence>
<name>A0A4Y8L213_9BACT</name>
<reference evidence="9 10" key="1">
    <citation type="submission" date="2019-03" db="EMBL/GenBank/DDBJ databases">
        <title>San Antonio Military Medical Center submission to MRSN (WRAIR), pending publication.</title>
        <authorList>
            <person name="Blyth D.M."/>
            <person name="Mccarthy S.L."/>
            <person name="Schall S.E."/>
            <person name="Stam J.A."/>
            <person name="Ong A.C."/>
            <person name="Mcgann P.T."/>
        </authorList>
    </citation>
    <scope>NUCLEOTIDE SEQUENCE [LARGE SCALE GENOMIC DNA]</scope>
    <source>
        <strain evidence="9 10">MRSN571793</strain>
    </source>
</reference>
<feature type="chain" id="PRO_5021313416" evidence="6">
    <location>
        <begin position="27"/>
        <end position="493"/>
    </location>
</feature>
<evidence type="ECO:0000313" key="9">
    <source>
        <dbReference type="EMBL" id="TFD96317.1"/>
    </source>
</evidence>
<keyword evidence="10" id="KW-1185">Reference proteome</keyword>
<dbReference type="GO" id="GO:0009279">
    <property type="term" value="C:cell outer membrane"/>
    <property type="evidence" value="ECO:0007669"/>
    <property type="project" value="UniProtKB-SubCell"/>
</dbReference>
<dbReference type="SUPFAM" id="SSF48452">
    <property type="entry name" value="TPR-like"/>
    <property type="match status" value="1"/>
</dbReference>
<keyword evidence="4" id="KW-0472">Membrane</keyword>
<evidence type="ECO:0000313" key="10">
    <source>
        <dbReference type="Proteomes" id="UP000297861"/>
    </source>
</evidence>
<evidence type="ECO:0000256" key="1">
    <source>
        <dbReference type="ARBA" id="ARBA00004442"/>
    </source>
</evidence>
<dbReference type="Pfam" id="PF07980">
    <property type="entry name" value="SusD_RagB"/>
    <property type="match status" value="1"/>
</dbReference>
<sequence>MKFKLIYILALSFSLLGTSCSDFLDAEDNKIVTSDDIPDILERNTDALIQGVYSRSIEYAFWASRHDDFGQKSIDLAVDLSSEDMVHYANKQWFITFYQFNDRAASNSYSPARQWAYCYAQIRDLNNILAALEDESTLSTSQKNLKGEALALRAFHYFTLINLYQTGGTWSDIKDLQGVPVYLTTTLTGNPRGTVADVYAQILKDYEAAIPLLEGFSPSLPTRVTKVAAELLAARAYLYSGDYTNALKYSTEVVNSTQLMGTSDYTKGFADISNVEWLWGADITSVNSTSWASFFSIIDGLSPGYGGDLGQYKTIDRRLYDNIKEGDIRKDIFEGADGGEYEIPYFQLKFIDASKEFLGDYLFLRSAEAYYIKAESEVRTGNLTGAKETLDKISNARAKTGQHSYTWASTESLLLDQIFVQKRIELWGEGHSLFEFNRLEKTIDRTYSGTNHPAANIIGGDRPLPWHDALRTFQIPIKEIEGNSAITQADQNP</sequence>
<dbReference type="Proteomes" id="UP000297861">
    <property type="component" value="Unassembled WGS sequence"/>
</dbReference>
<comment type="similarity">
    <text evidence="2">Belongs to the SusD family.</text>
</comment>
<proteinExistence type="inferred from homology"/>
<evidence type="ECO:0000256" key="4">
    <source>
        <dbReference type="ARBA" id="ARBA00023136"/>
    </source>
</evidence>
<dbReference type="AlphaFoldDB" id="A0A4Y8L213"/>
<gene>
    <name evidence="9" type="ORF">E2605_09090</name>
</gene>